<reference evidence="3 4" key="1">
    <citation type="submission" date="2018-06" db="EMBL/GenBank/DDBJ databases">
        <title>Genomic Encyclopedia of Type Strains, Phase III (KMG-III): the genomes of soil and plant-associated and newly described type strains.</title>
        <authorList>
            <person name="Whitman W."/>
        </authorList>
    </citation>
    <scope>NUCLEOTIDE SEQUENCE [LARGE SCALE GENOMIC DNA]</scope>
    <source>
        <strain evidence="3 4">CGMCC 1.12504</strain>
    </source>
</reference>
<dbReference type="Proteomes" id="UP000249518">
    <property type="component" value="Unassembled WGS sequence"/>
</dbReference>
<keyword evidence="1" id="KW-0732">Signal</keyword>
<protein>
    <submittedName>
        <fullName evidence="3">Outer membrane protein with beta-barrel domain</fullName>
    </submittedName>
</protein>
<proteinExistence type="predicted"/>
<dbReference type="InterPro" id="IPR025665">
    <property type="entry name" value="Beta-barrel_OMP_2"/>
</dbReference>
<name>A0A328WJJ8_9FLAO</name>
<feature type="domain" description="Outer membrane protein beta-barrel" evidence="2">
    <location>
        <begin position="19"/>
        <end position="199"/>
    </location>
</feature>
<comment type="caution">
    <text evidence="3">The sequence shown here is derived from an EMBL/GenBank/DDBJ whole genome shotgun (WGS) entry which is preliminary data.</text>
</comment>
<dbReference type="OrthoDB" id="947434at2"/>
<evidence type="ECO:0000313" key="3">
    <source>
        <dbReference type="EMBL" id="RAR46542.1"/>
    </source>
</evidence>
<keyword evidence="4" id="KW-1185">Reference proteome</keyword>
<dbReference type="Pfam" id="PF13568">
    <property type="entry name" value="OMP_b-brl_2"/>
    <property type="match status" value="1"/>
</dbReference>
<gene>
    <name evidence="3" type="ORF">B0I10_11738</name>
</gene>
<dbReference type="EMBL" id="QLSV01000017">
    <property type="protein sequence ID" value="RAR46542.1"/>
    <property type="molecule type" value="Genomic_DNA"/>
</dbReference>
<evidence type="ECO:0000256" key="1">
    <source>
        <dbReference type="SAM" id="SignalP"/>
    </source>
</evidence>
<feature type="signal peptide" evidence="1">
    <location>
        <begin position="1"/>
        <end position="20"/>
    </location>
</feature>
<sequence>MKKIIISFLFFTFISYQSFAQSFVSDNVKFGLNIGTNLLDLKQEEFFDKYDGKLSYSVGISFEIKVSEKISLLSNVNYDNKIMESERFGIPDDFGNPSEFTAKNRIKFNYISIPVFARYYFGKNNRLNINAGGFYNYLLDVKSETKVNQTSEMINPFPINNIIQNSDYGLLIALGYQFNLSNHQITIDLRNEIGLANITKNQTFFTEGFTELKTNTIKLMLNWKLPI</sequence>
<evidence type="ECO:0000259" key="2">
    <source>
        <dbReference type="Pfam" id="PF13568"/>
    </source>
</evidence>
<organism evidence="3 4">
    <name type="scientific">Flavobacterium lacus</name>
    <dbReference type="NCBI Taxonomy" id="1353778"/>
    <lineage>
        <taxon>Bacteria</taxon>
        <taxon>Pseudomonadati</taxon>
        <taxon>Bacteroidota</taxon>
        <taxon>Flavobacteriia</taxon>
        <taxon>Flavobacteriales</taxon>
        <taxon>Flavobacteriaceae</taxon>
        <taxon>Flavobacterium</taxon>
    </lineage>
</organism>
<dbReference type="AlphaFoldDB" id="A0A328WJJ8"/>
<accession>A0A328WJJ8</accession>
<feature type="chain" id="PRO_5016313227" evidence="1">
    <location>
        <begin position="21"/>
        <end position="227"/>
    </location>
</feature>
<dbReference type="RefSeq" id="WP_112087219.1">
    <property type="nucleotide sequence ID" value="NZ_QLSV01000017.1"/>
</dbReference>
<evidence type="ECO:0000313" key="4">
    <source>
        <dbReference type="Proteomes" id="UP000249518"/>
    </source>
</evidence>